<dbReference type="RefSeq" id="WP_138852806.1">
    <property type="nucleotide sequence ID" value="NZ_CP040710.1"/>
</dbReference>
<gene>
    <name evidence="1" type="ORF">FGM00_10180</name>
</gene>
<dbReference type="Proteomes" id="UP000310017">
    <property type="component" value="Chromosome"/>
</dbReference>
<organism evidence="1 2">
    <name type="scientific">Aggregatimonas sangjinii</name>
    <dbReference type="NCBI Taxonomy" id="2583587"/>
    <lineage>
        <taxon>Bacteria</taxon>
        <taxon>Pseudomonadati</taxon>
        <taxon>Bacteroidota</taxon>
        <taxon>Flavobacteriia</taxon>
        <taxon>Flavobacteriales</taxon>
        <taxon>Flavobacteriaceae</taxon>
        <taxon>Aggregatimonas</taxon>
    </lineage>
</organism>
<dbReference type="SUPFAM" id="SSF46689">
    <property type="entry name" value="Homeodomain-like"/>
    <property type="match status" value="1"/>
</dbReference>
<evidence type="ECO:0000313" key="2">
    <source>
        <dbReference type="Proteomes" id="UP000310017"/>
    </source>
</evidence>
<dbReference type="OrthoDB" id="1258954at2"/>
<dbReference type="Gene3D" id="1.10.357.10">
    <property type="entry name" value="Tetracycline Repressor, domain 2"/>
    <property type="match status" value="1"/>
</dbReference>
<sequence>MKTSDLTKAWVSHGYSIFAYEGPTGLKIERLAKLVGKNKSSFYHLFADLEVFTNVLLNHHLEQARILAQKESECPGQKELVEIIVAHKLDLLFNRQLRIHRENKEFETYFTKITQFSVPSILPVWQHIIGLQENSYLARLVLQLTLENFFLQITDETLNTAWLNGYFDNIRTLVKQFKNTKSVASLDGTV</sequence>
<dbReference type="AlphaFoldDB" id="A0A5B7SUC3"/>
<keyword evidence="2" id="KW-1185">Reference proteome</keyword>
<evidence type="ECO:0000313" key="1">
    <source>
        <dbReference type="EMBL" id="QCX00461.1"/>
    </source>
</evidence>
<accession>A0A5B7SUC3</accession>
<proteinExistence type="predicted"/>
<dbReference type="KEGG" id="asag:FGM00_10180"/>
<reference evidence="1 2" key="1">
    <citation type="submission" date="2019-05" db="EMBL/GenBank/DDBJ databases">
        <title>Genome sequencing of F202Z8.</title>
        <authorList>
            <person name="Kwon Y.M."/>
        </authorList>
    </citation>
    <scope>NUCLEOTIDE SEQUENCE [LARGE SCALE GENOMIC DNA]</scope>
    <source>
        <strain evidence="1 2">F202Z8</strain>
    </source>
</reference>
<protein>
    <submittedName>
        <fullName evidence="1">TetR/AcrR family transcriptional regulator</fullName>
    </submittedName>
</protein>
<dbReference type="InterPro" id="IPR009057">
    <property type="entry name" value="Homeodomain-like_sf"/>
</dbReference>
<name>A0A5B7SUC3_9FLAO</name>
<dbReference type="EMBL" id="CP040710">
    <property type="protein sequence ID" value="QCX00461.1"/>
    <property type="molecule type" value="Genomic_DNA"/>
</dbReference>